<comment type="caution">
    <text evidence="4">The sequence shown here is derived from an EMBL/GenBank/DDBJ whole genome shotgun (WGS) entry which is preliminary data.</text>
</comment>
<organism evidence="4 5">
    <name type="scientific">Synergistes jonesii</name>
    <dbReference type="NCBI Taxonomy" id="2754"/>
    <lineage>
        <taxon>Bacteria</taxon>
        <taxon>Thermotogati</taxon>
        <taxon>Synergistota</taxon>
        <taxon>Synergistia</taxon>
        <taxon>Synergistales</taxon>
        <taxon>Synergistaceae</taxon>
        <taxon>Synergistes</taxon>
    </lineage>
</organism>
<evidence type="ECO:0000313" key="4">
    <source>
        <dbReference type="EMBL" id="KEJ91376.1"/>
    </source>
</evidence>
<sequence length="439" mass="49276">MKKVLLFGAGRIAGPYIDYLTRKGDCELIAADISSDSLARVAGLSERITVERMDASNDVEAIIDRYAPDVVSIFLPPECLREAVHICMEKNVNVVHPIYLSDELRAMQEEIEARRLIVIAELGLDPGIDHMAAARTIDKIHARGGAVESFRSLCGALPAPDSNVNPWGYKLSWSPATLIAASKRTAKILENGEEIVWPNGETYEHPFLYDIDGLGTFEAYANADAAVYAAVYNIPEAKSIYRGTLRYPGWCETISYMNRIGYFETSQKETKGLTFADFTSRQCGFPGKEAKEAMMRRFNLNPWSAFIMRMEWLGFFEDRALPFDAGSPRDVVSHLFAEKLNFTEKERDIVILYDTVRARYPDGRRKEYKSVLIDYGVPGKWTSCARTTGVPPAVAVRFILEGKISTPGLYTPTSREIYEPVLNELENEGIILDEYESDL</sequence>
<name>A0A073IPG6_9BACT</name>
<accession>A0A073IPG6</accession>
<keyword evidence="5" id="KW-1185">Reference proteome</keyword>
<dbReference type="GO" id="GO:0004753">
    <property type="term" value="F:saccharopine dehydrogenase activity"/>
    <property type="evidence" value="ECO:0007669"/>
    <property type="project" value="TreeGrafter"/>
</dbReference>
<dbReference type="eggNOG" id="COG1748">
    <property type="taxonomic scope" value="Bacteria"/>
</dbReference>
<feature type="domain" description="Saccharopine dehydrogenase-like C-terminal" evidence="3">
    <location>
        <begin position="123"/>
        <end position="430"/>
    </location>
</feature>
<dbReference type="InterPro" id="IPR051168">
    <property type="entry name" value="AASS"/>
</dbReference>
<dbReference type="InterPro" id="IPR032095">
    <property type="entry name" value="Sacchrp_dh-like_C"/>
</dbReference>
<feature type="domain" description="Saccharopine dehydrogenase NADP binding" evidence="2">
    <location>
        <begin position="4"/>
        <end position="115"/>
    </location>
</feature>
<dbReference type="Proteomes" id="UP000027665">
    <property type="component" value="Unassembled WGS sequence"/>
</dbReference>
<dbReference type="InterPro" id="IPR005097">
    <property type="entry name" value="Sacchrp_dh_NADP-bd"/>
</dbReference>
<dbReference type="AlphaFoldDB" id="A0A073IPG6"/>
<dbReference type="GO" id="GO:0019878">
    <property type="term" value="P:lysine biosynthetic process via aminoadipic acid"/>
    <property type="evidence" value="ECO:0007669"/>
    <property type="project" value="TreeGrafter"/>
</dbReference>
<dbReference type="SUPFAM" id="SSF55347">
    <property type="entry name" value="Glyceraldehyde-3-phosphate dehydrogenase-like, C-terminal domain"/>
    <property type="match status" value="1"/>
</dbReference>
<dbReference type="GO" id="GO:0005737">
    <property type="term" value="C:cytoplasm"/>
    <property type="evidence" value="ECO:0007669"/>
    <property type="project" value="TreeGrafter"/>
</dbReference>
<evidence type="ECO:0008006" key="6">
    <source>
        <dbReference type="Google" id="ProtNLM"/>
    </source>
</evidence>
<dbReference type="SUPFAM" id="SSF51735">
    <property type="entry name" value="NAD(P)-binding Rossmann-fold domains"/>
    <property type="match status" value="1"/>
</dbReference>
<dbReference type="EMBL" id="JMKI01000051">
    <property type="protein sequence ID" value="KEJ91376.1"/>
    <property type="molecule type" value="Genomic_DNA"/>
</dbReference>
<dbReference type="PANTHER" id="PTHR11133">
    <property type="entry name" value="SACCHAROPINE DEHYDROGENASE"/>
    <property type="match status" value="1"/>
</dbReference>
<dbReference type="GeneID" id="90984525"/>
<protein>
    <recommendedName>
        <fullName evidence="6">Saccharopine dehydrogenase</fullName>
    </recommendedName>
</protein>
<dbReference type="RefSeq" id="WP_037978179.1">
    <property type="nucleotide sequence ID" value="NZ_JAXDSK010000026.1"/>
</dbReference>
<dbReference type="Pfam" id="PF16653">
    <property type="entry name" value="Sacchrp_dh_C"/>
    <property type="match status" value="1"/>
</dbReference>
<evidence type="ECO:0000313" key="5">
    <source>
        <dbReference type="Proteomes" id="UP000027665"/>
    </source>
</evidence>
<dbReference type="Gene3D" id="1.10.1870.10">
    <property type="entry name" value="Domain 3, Saccharopine reductase"/>
    <property type="match status" value="1"/>
</dbReference>
<dbReference type="Pfam" id="PF03435">
    <property type="entry name" value="Sacchrp_dh_NADP"/>
    <property type="match status" value="1"/>
</dbReference>
<reference evidence="4 5" key="1">
    <citation type="submission" date="2014-04" db="EMBL/GenBank/DDBJ databases">
        <title>Draft Genome Sequence of Synergistes jonesii.</title>
        <authorList>
            <person name="Coil D.A."/>
            <person name="Eisen J.A."/>
            <person name="Holland-Moritz H.E."/>
        </authorList>
    </citation>
    <scope>NUCLEOTIDE SEQUENCE [LARGE SCALE GENOMIC DNA]</scope>
    <source>
        <strain evidence="4 5">78-1</strain>
    </source>
</reference>
<dbReference type="Gene3D" id="3.30.360.10">
    <property type="entry name" value="Dihydrodipicolinate Reductase, domain 2"/>
    <property type="match status" value="1"/>
</dbReference>
<proteinExistence type="predicted"/>
<dbReference type="PANTHER" id="PTHR11133:SF22">
    <property type="entry name" value="ALPHA-AMINOADIPIC SEMIALDEHYDE SYNTHASE, MITOCHONDRIAL"/>
    <property type="match status" value="1"/>
</dbReference>
<dbReference type="STRING" id="2754.EH55_11065"/>
<gene>
    <name evidence="4" type="ORF">EH55_11065</name>
</gene>
<evidence type="ECO:0000256" key="1">
    <source>
        <dbReference type="ARBA" id="ARBA00023002"/>
    </source>
</evidence>
<keyword evidence="1" id="KW-0560">Oxidoreductase</keyword>
<evidence type="ECO:0000259" key="2">
    <source>
        <dbReference type="Pfam" id="PF03435"/>
    </source>
</evidence>
<dbReference type="Gene3D" id="3.40.50.720">
    <property type="entry name" value="NAD(P)-binding Rossmann-like Domain"/>
    <property type="match status" value="1"/>
</dbReference>
<dbReference type="OrthoDB" id="9769367at2"/>
<dbReference type="InterPro" id="IPR036291">
    <property type="entry name" value="NAD(P)-bd_dom_sf"/>
</dbReference>
<evidence type="ECO:0000259" key="3">
    <source>
        <dbReference type="Pfam" id="PF16653"/>
    </source>
</evidence>